<organism evidence="2 3">
    <name type="scientific">Adineta steineri</name>
    <dbReference type="NCBI Taxonomy" id="433720"/>
    <lineage>
        <taxon>Eukaryota</taxon>
        <taxon>Metazoa</taxon>
        <taxon>Spiralia</taxon>
        <taxon>Gnathifera</taxon>
        <taxon>Rotifera</taxon>
        <taxon>Eurotatoria</taxon>
        <taxon>Bdelloidea</taxon>
        <taxon>Adinetida</taxon>
        <taxon>Adinetidae</taxon>
        <taxon>Adineta</taxon>
    </lineage>
</organism>
<dbReference type="Proteomes" id="UP000663881">
    <property type="component" value="Unassembled WGS sequence"/>
</dbReference>
<keyword evidence="1" id="KW-1133">Transmembrane helix</keyword>
<name>A0A819TJC0_9BILA</name>
<evidence type="ECO:0000256" key="1">
    <source>
        <dbReference type="SAM" id="Phobius"/>
    </source>
</evidence>
<reference evidence="2" key="1">
    <citation type="submission" date="2021-02" db="EMBL/GenBank/DDBJ databases">
        <authorList>
            <person name="Nowell W R."/>
        </authorList>
    </citation>
    <scope>NUCLEOTIDE SEQUENCE</scope>
</reference>
<protein>
    <submittedName>
        <fullName evidence="2">Uncharacterized protein</fullName>
    </submittedName>
</protein>
<keyword evidence="1" id="KW-0472">Membrane</keyword>
<dbReference type="Gene3D" id="3.40.390.10">
    <property type="entry name" value="Collagenase (Catalytic Domain)"/>
    <property type="match status" value="1"/>
</dbReference>
<accession>A0A819TJC0</accession>
<comment type="caution">
    <text evidence="2">The sequence shown here is derived from an EMBL/GenBank/DDBJ whole genome shotgun (WGS) entry which is preliminary data.</text>
</comment>
<dbReference type="GO" id="GO:0016485">
    <property type="term" value="P:protein processing"/>
    <property type="evidence" value="ECO:0007669"/>
    <property type="project" value="TreeGrafter"/>
</dbReference>
<keyword evidence="1" id="KW-0812">Transmembrane</keyword>
<dbReference type="EMBL" id="CAJOAY010004756">
    <property type="protein sequence ID" value="CAF4082240.1"/>
    <property type="molecule type" value="Genomic_DNA"/>
</dbReference>
<gene>
    <name evidence="2" type="ORF">OKA104_LOCUS34630</name>
</gene>
<dbReference type="SUPFAM" id="SSF55486">
    <property type="entry name" value="Metalloproteases ('zincins'), catalytic domain"/>
    <property type="match status" value="1"/>
</dbReference>
<dbReference type="AlphaFoldDB" id="A0A819TJC0"/>
<dbReference type="PANTHER" id="PTHR11733">
    <property type="entry name" value="ZINC METALLOPROTEASE FAMILY M13 NEPRILYSIN-RELATED"/>
    <property type="match status" value="1"/>
</dbReference>
<evidence type="ECO:0000313" key="2">
    <source>
        <dbReference type="EMBL" id="CAF4082240.1"/>
    </source>
</evidence>
<dbReference type="PANTHER" id="PTHR11733:SF133">
    <property type="entry name" value="PHOSPHATE-REGULATING NEUTRAL ENDOPEPTIDASE PHEX"/>
    <property type="match status" value="1"/>
</dbReference>
<feature type="transmembrane region" description="Helical" evidence="1">
    <location>
        <begin position="28"/>
        <end position="49"/>
    </location>
</feature>
<sequence length="110" mass="12508">MFAHSSEGTFKSISTDSSKSQTCLKRHFVRNLCGIYVLVLVVLAVIFVMNKKPTVNNEFCATPYCAEAANYLIESIDETVDPCEDFYQFACGTWIKNSRTPNDCMKKYLR</sequence>
<dbReference type="GO" id="GO:0004222">
    <property type="term" value="F:metalloendopeptidase activity"/>
    <property type="evidence" value="ECO:0007669"/>
    <property type="project" value="InterPro"/>
</dbReference>
<evidence type="ECO:0000313" key="3">
    <source>
        <dbReference type="Proteomes" id="UP000663881"/>
    </source>
</evidence>
<dbReference type="InterPro" id="IPR024079">
    <property type="entry name" value="MetalloPept_cat_dom_sf"/>
</dbReference>
<proteinExistence type="predicted"/>
<dbReference type="GO" id="GO:0005886">
    <property type="term" value="C:plasma membrane"/>
    <property type="evidence" value="ECO:0007669"/>
    <property type="project" value="TreeGrafter"/>
</dbReference>
<dbReference type="InterPro" id="IPR000718">
    <property type="entry name" value="Peptidase_M13"/>
</dbReference>
<dbReference type="PROSITE" id="PS51885">
    <property type="entry name" value="NEPRILYSIN"/>
    <property type="match status" value="1"/>
</dbReference>